<dbReference type="OMA" id="QPCMGVP"/>
<gene>
    <name evidence="4" type="ORF">RCOM_0606780</name>
</gene>
<dbReference type="OrthoDB" id="1584003at2759"/>
<keyword evidence="5" id="KW-1185">Reference proteome</keyword>
<name>B9SYA4_RICCO</name>
<evidence type="ECO:0000259" key="2">
    <source>
        <dbReference type="Pfam" id="PF14309"/>
    </source>
</evidence>
<dbReference type="KEGG" id="rcu:8268598"/>
<feature type="compositionally biased region" description="Polar residues" evidence="1">
    <location>
        <begin position="189"/>
        <end position="198"/>
    </location>
</feature>
<evidence type="ECO:0000259" key="3">
    <source>
        <dbReference type="Pfam" id="PF14383"/>
    </source>
</evidence>
<reference evidence="5" key="1">
    <citation type="journal article" date="2010" name="Nat. Biotechnol.">
        <title>Draft genome sequence of the oilseed species Ricinus communis.</title>
        <authorList>
            <person name="Chan A.P."/>
            <person name="Crabtree J."/>
            <person name="Zhao Q."/>
            <person name="Lorenzi H."/>
            <person name="Orvis J."/>
            <person name="Puiu D."/>
            <person name="Melake-Berhan A."/>
            <person name="Jones K.M."/>
            <person name="Redman J."/>
            <person name="Chen G."/>
            <person name="Cahoon E.B."/>
            <person name="Gedil M."/>
            <person name="Stanke M."/>
            <person name="Haas B.J."/>
            <person name="Wortman J.R."/>
            <person name="Fraser-Liggett C.M."/>
            <person name="Ravel J."/>
            <person name="Rabinowicz P.D."/>
        </authorList>
    </citation>
    <scope>NUCLEOTIDE SEQUENCE [LARGE SCALE GENOMIC DNA]</scope>
    <source>
        <strain evidence="5">cv. Hale</strain>
    </source>
</reference>
<dbReference type="eggNOG" id="ENOG502RBI2">
    <property type="taxonomic scope" value="Eukaryota"/>
</dbReference>
<proteinExistence type="predicted"/>
<dbReference type="InterPro" id="IPR025486">
    <property type="entry name" value="DUF4378"/>
</dbReference>
<dbReference type="InParanoid" id="B9SYA4"/>
<dbReference type="STRING" id="3988.B9SYA4"/>
<keyword evidence="4" id="KW-0328">Glycosyltransferase</keyword>
<evidence type="ECO:0000256" key="1">
    <source>
        <dbReference type="SAM" id="MobiDB-lite"/>
    </source>
</evidence>
<dbReference type="Proteomes" id="UP000008311">
    <property type="component" value="Unassembled WGS sequence"/>
</dbReference>
<dbReference type="EMBL" id="EQ974245">
    <property type="protein sequence ID" value="EEF31408.1"/>
    <property type="molecule type" value="Genomic_DNA"/>
</dbReference>
<dbReference type="GO" id="GO:0016757">
    <property type="term" value="F:glycosyltransferase activity"/>
    <property type="evidence" value="ECO:0007669"/>
    <property type="project" value="UniProtKB-KW"/>
</dbReference>
<evidence type="ECO:0000313" key="5">
    <source>
        <dbReference type="Proteomes" id="UP000008311"/>
    </source>
</evidence>
<evidence type="ECO:0000313" key="4">
    <source>
        <dbReference type="EMBL" id="EEF31408.1"/>
    </source>
</evidence>
<organism evidence="4 5">
    <name type="scientific">Ricinus communis</name>
    <name type="common">Castor bean</name>
    <dbReference type="NCBI Taxonomy" id="3988"/>
    <lineage>
        <taxon>Eukaryota</taxon>
        <taxon>Viridiplantae</taxon>
        <taxon>Streptophyta</taxon>
        <taxon>Embryophyta</taxon>
        <taxon>Tracheophyta</taxon>
        <taxon>Spermatophyta</taxon>
        <taxon>Magnoliopsida</taxon>
        <taxon>eudicotyledons</taxon>
        <taxon>Gunneridae</taxon>
        <taxon>Pentapetalae</taxon>
        <taxon>rosids</taxon>
        <taxon>fabids</taxon>
        <taxon>Malpighiales</taxon>
        <taxon>Euphorbiaceae</taxon>
        <taxon>Acalyphoideae</taxon>
        <taxon>Acalypheae</taxon>
        <taxon>Ricinus</taxon>
    </lineage>
</organism>
<keyword evidence="4" id="KW-0808">Transferase</keyword>
<feature type="domain" description="DUF4378" evidence="2">
    <location>
        <begin position="697"/>
        <end position="846"/>
    </location>
</feature>
<feature type="compositionally biased region" description="Basic and acidic residues" evidence="1">
    <location>
        <begin position="199"/>
        <end position="210"/>
    </location>
</feature>
<dbReference type="AlphaFoldDB" id="B9SYA4"/>
<accession>B9SYA4</accession>
<dbReference type="PANTHER" id="PTHR46836:SF7">
    <property type="entry name" value="PHOSPHATIDYLINOSITOL N-ACETYGLUCOSAMINLYTRANSFERASE SUBUNIT P-LIKE PROTEIN"/>
    <property type="match status" value="1"/>
</dbReference>
<dbReference type="InterPro" id="IPR032795">
    <property type="entry name" value="DUF3741-assoc"/>
</dbReference>
<dbReference type="PANTHER" id="PTHR46836">
    <property type="entry name" value="AFADIN"/>
    <property type="match status" value="1"/>
</dbReference>
<feature type="region of interest" description="Disordered" evidence="1">
    <location>
        <begin position="184"/>
        <end position="210"/>
    </location>
</feature>
<dbReference type="Pfam" id="PF14383">
    <property type="entry name" value="VARLMGL"/>
    <property type="match status" value="1"/>
</dbReference>
<feature type="domain" description="DUF3741" evidence="3">
    <location>
        <begin position="8"/>
        <end position="24"/>
    </location>
</feature>
<sequence length="848" mass="96445">MLTKQPVPSVLARLMGLDEMPPEQPVQKKPRVLSENYLRRVASIGVRDKYPERYSFRLTTEEQDECKNGLQVLETLWRNKRHVSGHKKLNEMNDVCLQSGHVAVFKSPCASDCRNISMSRKFRTKSEQGYVNSSMNVQNGHGICSSREVSIGDINNFCGSNLKLSSRSCITTGIVVLKSNRGKADTPESYFSLSPQSHDTSDSGNGKKSEYLTSHSWNMHVEMKERKNIANDIRPVRRRSRFLRERIKDVGQGITCTSLTEPSSEISFSNSFVKEPRSTIPSSPILSDRKSQVYCSDKLYGAREAKKQISERWKTTKRFQQVDVAKTLGEILSLPDKSGKYSPSCRGVSEIGDVNFGTHLDISRWFGKKHEDVRDLQRSRCLLACFNAVGSAITRTSHEPLENDGYMGGLKSINLLQNKPREEELNQIDSAEYRRTDFSNRNSQVIPYLESEKNFPVEDIYVVQNEQENNFKEKDSGRQISVVCRSSERNNQTLLDTWMMQEGHKNEFMEEDFPEQIPIVPESSMRSSFPISTEVDAANKAVKISPFICKEHELESRNSILLAEKEHSSYIQDTPVQQEIFNEMFEEESISSQYSGTDPESLMSAEEAYQPSPNSVLEPIYMKEISPVSNCFEGVNTSLHGLQMQLELLKSEGLESYSEASSMMVSSDEDTVGGSVIDYEEKEYLMRSFGIEESRAFSYLVDVLAEAGFHNASLHADFDVWHSQECPISYSVFETLEKKYGEQISWKRSERKLLFDRINSGLVDILQPSMGVLTSSKPVARRFNFSLGHEMIEEELWMLLVNQEKEVSKESEKFFGKGDGWLELDEDIQVIGREIENSLIDELVAELA</sequence>
<dbReference type="Pfam" id="PF14309">
    <property type="entry name" value="DUF4378"/>
    <property type="match status" value="1"/>
</dbReference>
<protein>
    <submittedName>
        <fullName evidence="4">Phosphatidylinositol n-acetylglucosaminyltransferase subunit p, putative</fullName>
    </submittedName>
</protein>